<dbReference type="HOGENOM" id="CLU_014001_4_0_1"/>
<feature type="non-terminal residue" evidence="2">
    <location>
        <position position="1"/>
    </location>
</feature>
<dbReference type="PANTHER" id="PTHR45657">
    <property type="entry name" value="CRAL-TRIO DOMAIN-CONTAINING PROTEIN YKL091C-RELATED"/>
    <property type="match status" value="1"/>
</dbReference>
<dbReference type="InterPro" id="IPR001251">
    <property type="entry name" value="CRAL-TRIO_dom"/>
</dbReference>
<feature type="domain" description="CRAL-TRIO" evidence="1">
    <location>
        <begin position="8"/>
        <end position="201"/>
    </location>
</feature>
<reference evidence="2 3" key="1">
    <citation type="journal article" date="2011" name="Genome Biol.">
        <title>Comparative genome sequence analysis underscores mycoparasitism as the ancestral life style of Trichoderma.</title>
        <authorList>
            <person name="Kubicek C.P."/>
            <person name="Herrera-Estrella A."/>
            <person name="Seidl-Seiboth V."/>
            <person name="Martinez D.A."/>
            <person name="Druzhinina I.S."/>
            <person name="Thon M."/>
            <person name="Zeilinger S."/>
            <person name="Casas-Flores S."/>
            <person name="Horwitz B.A."/>
            <person name="Mukherjee P.K."/>
            <person name="Mukherjee M."/>
            <person name="Kredics L."/>
            <person name="Alcaraz L.D."/>
            <person name="Aerts A."/>
            <person name="Antal Z."/>
            <person name="Atanasova L."/>
            <person name="Cervantes-Badillo M.G."/>
            <person name="Challacombe J."/>
            <person name="Chertkov O."/>
            <person name="McCluskey K."/>
            <person name="Coulpier F."/>
            <person name="Deshpande N."/>
            <person name="von Doehren H."/>
            <person name="Ebbole D.J."/>
            <person name="Esquivel-Naranjo E.U."/>
            <person name="Fekete E."/>
            <person name="Flipphi M."/>
            <person name="Glaser F."/>
            <person name="Gomez-Rodriguez E.Y."/>
            <person name="Gruber S."/>
            <person name="Han C."/>
            <person name="Henrissat B."/>
            <person name="Hermosa R."/>
            <person name="Hernandez-Onate M."/>
            <person name="Karaffa L."/>
            <person name="Kosti I."/>
            <person name="Le Crom S."/>
            <person name="Lindquist E."/>
            <person name="Lucas S."/>
            <person name="Luebeck M."/>
            <person name="Luebeck P.S."/>
            <person name="Margeot A."/>
            <person name="Metz B."/>
            <person name="Misra M."/>
            <person name="Nevalainen H."/>
            <person name="Omann M."/>
            <person name="Packer N."/>
            <person name="Perrone G."/>
            <person name="Uresti-Rivera E.E."/>
            <person name="Salamov A."/>
            <person name="Schmoll M."/>
            <person name="Seiboth B."/>
            <person name="Shapiro H."/>
            <person name="Sukno S."/>
            <person name="Tamayo-Ramos J.A."/>
            <person name="Tisch D."/>
            <person name="Wiest A."/>
            <person name="Wilkinson H.H."/>
            <person name="Zhang M."/>
            <person name="Coutinho P.M."/>
            <person name="Kenerley C.M."/>
            <person name="Monte E."/>
            <person name="Baker S.E."/>
            <person name="Grigoriev I.V."/>
        </authorList>
    </citation>
    <scope>NUCLEOTIDE SEQUENCE [LARGE SCALE GENOMIC DNA]</scope>
    <source>
        <strain evidence="3">Gv29-8 / FGSC 10586</strain>
    </source>
</reference>
<dbReference type="STRING" id="413071.G9MWZ5"/>
<proteinExistence type="predicted"/>
<dbReference type="eggNOG" id="KOG1471">
    <property type="taxonomic scope" value="Eukaryota"/>
</dbReference>
<gene>
    <name evidence="2" type="ORF">TRIVIDRAFT_153411</name>
</gene>
<dbReference type="VEuPathDB" id="FungiDB:TRIVIDRAFT_153411"/>
<evidence type="ECO:0000313" key="3">
    <source>
        <dbReference type="Proteomes" id="UP000007115"/>
    </source>
</evidence>
<dbReference type="Proteomes" id="UP000007115">
    <property type="component" value="Unassembled WGS sequence"/>
</dbReference>
<dbReference type="SUPFAM" id="SSF52087">
    <property type="entry name" value="CRAL/TRIO domain"/>
    <property type="match status" value="1"/>
</dbReference>
<protein>
    <recommendedName>
        <fullName evidence="1">CRAL-TRIO domain-containing protein</fullName>
    </recommendedName>
</protein>
<comment type="caution">
    <text evidence="2">The sequence shown here is derived from an EMBL/GenBank/DDBJ whole genome shotgun (WGS) entry which is preliminary data.</text>
</comment>
<dbReference type="AlphaFoldDB" id="G9MWZ5"/>
<dbReference type="InterPro" id="IPR051026">
    <property type="entry name" value="PI/PC_transfer"/>
</dbReference>
<dbReference type="SMART" id="SM00516">
    <property type="entry name" value="SEC14"/>
    <property type="match status" value="1"/>
</dbReference>
<dbReference type="PROSITE" id="PS50191">
    <property type="entry name" value="CRAL_TRIO"/>
    <property type="match status" value="1"/>
</dbReference>
<dbReference type="InterPro" id="IPR036865">
    <property type="entry name" value="CRAL-TRIO_dom_sf"/>
</dbReference>
<dbReference type="Pfam" id="PF00650">
    <property type="entry name" value="CRAL_TRIO"/>
    <property type="match status" value="1"/>
</dbReference>
<evidence type="ECO:0000259" key="1">
    <source>
        <dbReference type="PROSITE" id="PS50191"/>
    </source>
</evidence>
<dbReference type="OMA" id="GHIFIVG"/>
<accession>G9MWZ5</accession>
<dbReference type="PANTHER" id="PTHR45657:SF3">
    <property type="entry name" value="TRANSPORTER, PUTATIVE (AFU_ORTHOLOGUE AFUA_5G09260)-RELATED"/>
    <property type="match status" value="1"/>
</dbReference>
<dbReference type="OrthoDB" id="30289at2759"/>
<dbReference type="InParanoid" id="G9MWZ5"/>
<organism evidence="2 3">
    <name type="scientific">Hypocrea virens (strain Gv29-8 / FGSC 10586)</name>
    <name type="common">Gliocladium virens</name>
    <name type="synonym">Trichoderma virens</name>
    <dbReference type="NCBI Taxonomy" id="413071"/>
    <lineage>
        <taxon>Eukaryota</taxon>
        <taxon>Fungi</taxon>
        <taxon>Dikarya</taxon>
        <taxon>Ascomycota</taxon>
        <taxon>Pezizomycotina</taxon>
        <taxon>Sordariomycetes</taxon>
        <taxon>Hypocreomycetidae</taxon>
        <taxon>Hypocreales</taxon>
        <taxon>Hypocreaceae</taxon>
        <taxon>Trichoderma</taxon>
    </lineage>
</organism>
<keyword evidence="3" id="KW-1185">Reference proteome</keyword>
<dbReference type="GeneID" id="25788234"/>
<evidence type="ECO:0000313" key="2">
    <source>
        <dbReference type="EMBL" id="EHK20928.1"/>
    </source>
</evidence>
<dbReference type="RefSeq" id="XP_013955124.1">
    <property type="nucleotide sequence ID" value="XM_014099649.1"/>
</dbReference>
<dbReference type="Gene3D" id="3.40.525.10">
    <property type="entry name" value="CRAL-TRIO lipid binding domain"/>
    <property type="match status" value="1"/>
</dbReference>
<dbReference type="EMBL" id="ABDF02000076">
    <property type="protein sequence ID" value="EHK20928.1"/>
    <property type="molecule type" value="Genomic_DNA"/>
</dbReference>
<name>G9MWZ5_HYPVG</name>
<sequence length="257" mass="29551">YSHMDVDHYEESRQMVFCAMNGRRDYQGLPVYVFPVNHFTKERMDTYISKFSSSITGETHHTELPGHILNFHALYENLLDFVMPLRSQLPRPNMDVSVSAKTHIIDITDADFGHFWKIRRYLREASSLATAYYPETLGRIFIVGSCPSFIKAWAIAKNWFDRNILAKIYVLSPRDATSTLLTYMHNSSLPEEYGGTLRWKWGDMPDLDEPARLIASSLYQSDEKGQKSFIKGPVAFCDGRVQVLGMANGRPREYVTC</sequence>
<dbReference type="CDD" id="cd00170">
    <property type="entry name" value="SEC14"/>
    <property type="match status" value="1"/>
</dbReference>